<dbReference type="AlphaFoldDB" id="A0A2Z7DED7"/>
<dbReference type="EMBL" id="KQ988453">
    <property type="protein sequence ID" value="KZV55774.1"/>
    <property type="molecule type" value="Genomic_DNA"/>
</dbReference>
<dbReference type="OrthoDB" id="1751168at2759"/>
<keyword evidence="2" id="KW-1185">Reference proteome</keyword>
<evidence type="ECO:0000313" key="2">
    <source>
        <dbReference type="Proteomes" id="UP000250235"/>
    </source>
</evidence>
<protein>
    <submittedName>
        <fullName evidence="1">Filament-like plant protein</fullName>
    </submittedName>
</protein>
<sequence length="179" mass="19906">MVITKDVFVEAFGLPTEGMVSFINLSAQTVVEMRMRFSGTDVPFRAPNKKKEVKVEYRLLHDIVAMALCAKVAGDQDGFNPGPILDIPTGDDNASAAADQEEHVEYTDKMEIEAVDKEQYIVVRSDPKHTAQQLVTSSGKIVHALVQIKEINWVTHFLPKIDPAAKGKELLQYLDRPTP</sequence>
<name>A0A2Z7DED7_9LAMI</name>
<dbReference type="Proteomes" id="UP000250235">
    <property type="component" value="Unassembled WGS sequence"/>
</dbReference>
<proteinExistence type="predicted"/>
<reference evidence="1 2" key="1">
    <citation type="journal article" date="2015" name="Proc. Natl. Acad. Sci. U.S.A.">
        <title>The resurrection genome of Boea hygrometrica: A blueprint for survival of dehydration.</title>
        <authorList>
            <person name="Xiao L."/>
            <person name="Yang G."/>
            <person name="Zhang L."/>
            <person name="Yang X."/>
            <person name="Zhao S."/>
            <person name="Ji Z."/>
            <person name="Zhou Q."/>
            <person name="Hu M."/>
            <person name="Wang Y."/>
            <person name="Chen M."/>
            <person name="Xu Y."/>
            <person name="Jin H."/>
            <person name="Xiao X."/>
            <person name="Hu G."/>
            <person name="Bao F."/>
            <person name="Hu Y."/>
            <person name="Wan P."/>
            <person name="Li L."/>
            <person name="Deng X."/>
            <person name="Kuang T."/>
            <person name="Xiang C."/>
            <person name="Zhu J.K."/>
            <person name="Oliver M.J."/>
            <person name="He Y."/>
        </authorList>
    </citation>
    <scope>NUCLEOTIDE SEQUENCE [LARGE SCALE GENOMIC DNA]</scope>
    <source>
        <strain evidence="2">cv. XS01</strain>
    </source>
</reference>
<gene>
    <name evidence="1" type="ORF">F511_15010</name>
</gene>
<organism evidence="1 2">
    <name type="scientific">Dorcoceras hygrometricum</name>
    <dbReference type="NCBI Taxonomy" id="472368"/>
    <lineage>
        <taxon>Eukaryota</taxon>
        <taxon>Viridiplantae</taxon>
        <taxon>Streptophyta</taxon>
        <taxon>Embryophyta</taxon>
        <taxon>Tracheophyta</taxon>
        <taxon>Spermatophyta</taxon>
        <taxon>Magnoliopsida</taxon>
        <taxon>eudicotyledons</taxon>
        <taxon>Gunneridae</taxon>
        <taxon>Pentapetalae</taxon>
        <taxon>asterids</taxon>
        <taxon>lamiids</taxon>
        <taxon>Lamiales</taxon>
        <taxon>Gesneriaceae</taxon>
        <taxon>Didymocarpoideae</taxon>
        <taxon>Trichosporeae</taxon>
        <taxon>Loxocarpinae</taxon>
        <taxon>Dorcoceras</taxon>
    </lineage>
</organism>
<accession>A0A2Z7DED7</accession>
<evidence type="ECO:0000313" key="1">
    <source>
        <dbReference type="EMBL" id="KZV55774.1"/>
    </source>
</evidence>